<reference evidence="1 2" key="1">
    <citation type="submission" date="2020-02" db="EMBL/GenBank/DDBJ databases">
        <title>Draft genome sequence of Haematococcus lacustris strain NIES-144.</title>
        <authorList>
            <person name="Morimoto D."/>
            <person name="Nakagawa S."/>
            <person name="Yoshida T."/>
            <person name="Sawayama S."/>
        </authorList>
    </citation>
    <scope>NUCLEOTIDE SEQUENCE [LARGE SCALE GENOMIC DNA]</scope>
    <source>
        <strain evidence="1 2">NIES-144</strain>
    </source>
</reference>
<gene>
    <name evidence="1" type="ORF">HaLaN_11860</name>
</gene>
<keyword evidence="2" id="KW-1185">Reference proteome</keyword>
<organism evidence="1 2">
    <name type="scientific">Haematococcus lacustris</name>
    <name type="common">Green alga</name>
    <name type="synonym">Haematococcus pluvialis</name>
    <dbReference type="NCBI Taxonomy" id="44745"/>
    <lineage>
        <taxon>Eukaryota</taxon>
        <taxon>Viridiplantae</taxon>
        <taxon>Chlorophyta</taxon>
        <taxon>core chlorophytes</taxon>
        <taxon>Chlorophyceae</taxon>
        <taxon>CS clade</taxon>
        <taxon>Chlamydomonadales</taxon>
        <taxon>Haematococcaceae</taxon>
        <taxon>Haematococcus</taxon>
    </lineage>
</organism>
<evidence type="ECO:0000313" key="1">
    <source>
        <dbReference type="EMBL" id="GFH15607.1"/>
    </source>
</evidence>
<dbReference type="EMBL" id="BLLF01000873">
    <property type="protein sequence ID" value="GFH15607.1"/>
    <property type="molecule type" value="Genomic_DNA"/>
</dbReference>
<dbReference type="Proteomes" id="UP000485058">
    <property type="component" value="Unassembled WGS sequence"/>
</dbReference>
<comment type="caution">
    <text evidence="1">The sequence shown here is derived from an EMBL/GenBank/DDBJ whole genome shotgun (WGS) entry which is preliminary data.</text>
</comment>
<proteinExistence type="predicted"/>
<sequence>MVGIEWALAQTQGKDKALGRVHDHGGKDASGLDMASLKERGSAGWLAATATTAVGDKRAVGVDPLLLGILQVGMV</sequence>
<evidence type="ECO:0000313" key="2">
    <source>
        <dbReference type="Proteomes" id="UP000485058"/>
    </source>
</evidence>
<dbReference type="AlphaFoldDB" id="A0A699YZC5"/>
<name>A0A699YZC5_HAELA</name>
<protein>
    <submittedName>
        <fullName evidence="1">Uncharacterized protein</fullName>
    </submittedName>
</protein>
<accession>A0A699YZC5</accession>